<dbReference type="AlphaFoldDB" id="A0A813GSM2"/>
<feature type="non-terminal residue" evidence="1">
    <location>
        <position position="144"/>
    </location>
</feature>
<evidence type="ECO:0000313" key="2">
    <source>
        <dbReference type="Proteomes" id="UP000654075"/>
    </source>
</evidence>
<name>A0A813GSM2_POLGL</name>
<comment type="caution">
    <text evidence="1">The sequence shown here is derived from an EMBL/GenBank/DDBJ whole genome shotgun (WGS) entry which is preliminary data.</text>
</comment>
<keyword evidence="2" id="KW-1185">Reference proteome</keyword>
<dbReference type="EMBL" id="CAJNNV010028859">
    <property type="protein sequence ID" value="CAE8625942.1"/>
    <property type="molecule type" value="Genomic_DNA"/>
</dbReference>
<proteinExistence type="predicted"/>
<accession>A0A813GSM2</accession>
<reference evidence="1" key="1">
    <citation type="submission" date="2021-02" db="EMBL/GenBank/DDBJ databases">
        <authorList>
            <person name="Dougan E. K."/>
            <person name="Rhodes N."/>
            <person name="Thang M."/>
            <person name="Chan C."/>
        </authorList>
    </citation>
    <scope>NUCLEOTIDE SEQUENCE</scope>
</reference>
<dbReference type="Proteomes" id="UP000654075">
    <property type="component" value="Unassembled WGS sequence"/>
</dbReference>
<organism evidence="1 2">
    <name type="scientific">Polarella glacialis</name>
    <name type="common">Dinoflagellate</name>
    <dbReference type="NCBI Taxonomy" id="89957"/>
    <lineage>
        <taxon>Eukaryota</taxon>
        <taxon>Sar</taxon>
        <taxon>Alveolata</taxon>
        <taxon>Dinophyceae</taxon>
        <taxon>Suessiales</taxon>
        <taxon>Suessiaceae</taxon>
        <taxon>Polarella</taxon>
    </lineage>
</organism>
<evidence type="ECO:0000313" key="1">
    <source>
        <dbReference type="EMBL" id="CAE8625942.1"/>
    </source>
</evidence>
<dbReference type="PROSITE" id="PS51257">
    <property type="entry name" value="PROKAR_LIPOPROTEIN"/>
    <property type="match status" value="1"/>
</dbReference>
<gene>
    <name evidence="1" type="ORF">PGLA1383_LOCUS42917</name>
</gene>
<dbReference type="OrthoDB" id="434629at2759"/>
<sequence length="144" mass="16262">MAQLERDLIPGMRAAASYPLSQACEPFAELVDLCLTVVSNTSNADRWDVVMVSRIRDTWQSRRTALVWLDDKVAQVHETSRICDRLLHLPLYAHASEGEAAEEQELRRALCECITRNDPVVVKPRHGANSCHVSLWPSPQDARE</sequence>
<protein>
    <submittedName>
        <fullName evidence="1">Uncharacterized protein</fullName>
    </submittedName>
</protein>